<gene>
    <name evidence="2" type="ordered locus">Haur_3766</name>
</gene>
<keyword evidence="1" id="KW-1133">Transmembrane helix</keyword>
<name>A9B7B9_HERA2</name>
<keyword evidence="3" id="KW-1185">Reference proteome</keyword>
<evidence type="ECO:0008006" key="4">
    <source>
        <dbReference type="Google" id="ProtNLM"/>
    </source>
</evidence>
<feature type="transmembrane region" description="Helical" evidence="1">
    <location>
        <begin position="38"/>
        <end position="60"/>
    </location>
</feature>
<dbReference type="EMBL" id="CP000875">
    <property type="protein sequence ID" value="ABX06402.1"/>
    <property type="molecule type" value="Genomic_DNA"/>
</dbReference>
<sequence>MSSAHISGRLLIVTLGSIILYLIYNIGSIFLIDPRTYPTLFIVVTVFGVVGFGLGIYLAARWALKPRRYRETERIGLLVQAQVIDCVATGWKHKQSRGFATGISEREYRVTVELNQPDQPRSQATVYGYFPNNQIPRRNQYLSLRIHPRDPKIVVLAKAATE</sequence>
<accession>A9B7B9</accession>
<proteinExistence type="predicted"/>
<dbReference type="BioCyc" id="HAUR316274:GHYA-3808-MONOMER"/>
<evidence type="ECO:0000313" key="3">
    <source>
        <dbReference type="Proteomes" id="UP000000787"/>
    </source>
</evidence>
<reference evidence="2 3" key="1">
    <citation type="journal article" date="2011" name="Stand. Genomic Sci.">
        <title>Complete genome sequence of the filamentous gliding predatory bacterium Herpetosiphon aurantiacus type strain (114-95(T)).</title>
        <authorList>
            <person name="Kiss H."/>
            <person name="Nett M."/>
            <person name="Domin N."/>
            <person name="Martin K."/>
            <person name="Maresca J.A."/>
            <person name="Copeland A."/>
            <person name="Lapidus A."/>
            <person name="Lucas S."/>
            <person name="Berry K.W."/>
            <person name="Glavina Del Rio T."/>
            <person name="Dalin E."/>
            <person name="Tice H."/>
            <person name="Pitluck S."/>
            <person name="Richardson P."/>
            <person name="Bruce D."/>
            <person name="Goodwin L."/>
            <person name="Han C."/>
            <person name="Detter J.C."/>
            <person name="Schmutz J."/>
            <person name="Brettin T."/>
            <person name="Land M."/>
            <person name="Hauser L."/>
            <person name="Kyrpides N.C."/>
            <person name="Ivanova N."/>
            <person name="Goker M."/>
            <person name="Woyke T."/>
            <person name="Klenk H.P."/>
            <person name="Bryant D.A."/>
        </authorList>
    </citation>
    <scope>NUCLEOTIDE SEQUENCE [LARGE SCALE GENOMIC DNA]</scope>
    <source>
        <strain evidence="3">ATCC 23779 / DSM 785 / 114-95</strain>
    </source>
</reference>
<dbReference type="AlphaFoldDB" id="A9B7B9"/>
<dbReference type="STRING" id="316274.Haur_3766"/>
<feature type="transmembrane region" description="Helical" evidence="1">
    <location>
        <begin position="12"/>
        <end position="32"/>
    </location>
</feature>
<protein>
    <recommendedName>
        <fullName evidence="4">DUF3592 domain-containing protein</fullName>
    </recommendedName>
</protein>
<dbReference type="Proteomes" id="UP000000787">
    <property type="component" value="Chromosome"/>
</dbReference>
<dbReference type="KEGG" id="hau:Haur_3766"/>
<dbReference type="InParanoid" id="A9B7B9"/>
<evidence type="ECO:0000256" key="1">
    <source>
        <dbReference type="SAM" id="Phobius"/>
    </source>
</evidence>
<keyword evidence="1" id="KW-0812">Transmembrane</keyword>
<organism evidence="2 3">
    <name type="scientific">Herpetosiphon aurantiacus (strain ATCC 23779 / DSM 785 / 114-95)</name>
    <dbReference type="NCBI Taxonomy" id="316274"/>
    <lineage>
        <taxon>Bacteria</taxon>
        <taxon>Bacillati</taxon>
        <taxon>Chloroflexota</taxon>
        <taxon>Chloroflexia</taxon>
        <taxon>Herpetosiphonales</taxon>
        <taxon>Herpetosiphonaceae</taxon>
        <taxon>Herpetosiphon</taxon>
    </lineage>
</organism>
<dbReference type="HOGENOM" id="CLU_1633139_0_0_0"/>
<evidence type="ECO:0000313" key="2">
    <source>
        <dbReference type="EMBL" id="ABX06402.1"/>
    </source>
</evidence>
<keyword evidence="1" id="KW-0472">Membrane</keyword>